<feature type="binding site" evidence="14">
    <location>
        <position position="394"/>
    </location>
    <ligand>
        <name>substrate</name>
    </ligand>
</feature>
<feature type="binding site" evidence="12">
    <location>
        <position position="373"/>
    </location>
    <ligand>
        <name>(2R)-2-phosphoglycerate</name>
        <dbReference type="ChEBI" id="CHEBI:58289"/>
    </ligand>
</feature>
<dbReference type="AlphaFoldDB" id="A0A8J6J1I4"/>
<dbReference type="GO" id="GO:0009986">
    <property type="term" value="C:cell surface"/>
    <property type="evidence" value="ECO:0007669"/>
    <property type="project" value="UniProtKB-SubCell"/>
</dbReference>
<evidence type="ECO:0000259" key="17">
    <source>
        <dbReference type="SMART" id="SM01193"/>
    </source>
</evidence>
<dbReference type="CDD" id="cd03313">
    <property type="entry name" value="enolase"/>
    <property type="match status" value="1"/>
</dbReference>
<dbReference type="Gene3D" id="3.20.20.120">
    <property type="entry name" value="Enolase-like C-terminal domain"/>
    <property type="match status" value="1"/>
</dbReference>
<dbReference type="InterPro" id="IPR036849">
    <property type="entry name" value="Enolase-like_C_sf"/>
</dbReference>
<comment type="cofactor">
    <cofactor evidence="15">
        <name>Mg(2+)</name>
        <dbReference type="ChEBI" id="CHEBI:18420"/>
    </cofactor>
    <text evidence="15">Mg(2+) is required for catalysis and for stabilizing the dimer.</text>
</comment>
<feature type="binding site" evidence="14">
    <location>
        <position position="318"/>
    </location>
    <ligand>
        <name>substrate</name>
    </ligand>
</feature>
<keyword evidence="7 12" id="KW-0479">Metal-binding</keyword>
<keyword evidence="9 12" id="KW-0324">Glycolysis</keyword>
<reference evidence="18" key="1">
    <citation type="submission" date="2020-08" db="EMBL/GenBank/DDBJ databases">
        <title>Genome public.</title>
        <authorList>
            <person name="Liu C."/>
            <person name="Sun Q."/>
        </authorList>
    </citation>
    <scope>NUCLEOTIDE SEQUENCE</scope>
    <source>
        <strain evidence="18">BX5</strain>
    </source>
</reference>
<dbReference type="PANTHER" id="PTHR11902">
    <property type="entry name" value="ENOLASE"/>
    <property type="match status" value="1"/>
</dbReference>
<evidence type="ECO:0000256" key="7">
    <source>
        <dbReference type="ARBA" id="ARBA00022723"/>
    </source>
</evidence>
<feature type="binding site" evidence="12">
    <location>
        <position position="394"/>
    </location>
    <ligand>
        <name>(2R)-2-phosphoglycerate</name>
        <dbReference type="ChEBI" id="CHEBI:58289"/>
    </ligand>
</feature>
<evidence type="ECO:0000256" key="6">
    <source>
        <dbReference type="ARBA" id="ARBA00022525"/>
    </source>
</evidence>
<dbReference type="RefSeq" id="WP_186877361.1">
    <property type="nucleotide sequence ID" value="NZ_JACOPN010000001.1"/>
</dbReference>
<feature type="binding site" evidence="14">
    <location>
        <position position="291"/>
    </location>
    <ligand>
        <name>substrate</name>
    </ligand>
</feature>
<dbReference type="FunFam" id="3.20.20.120:FF:000001">
    <property type="entry name" value="Enolase"/>
    <property type="match status" value="1"/>
</dbReference>
<evidence type="ECO:0000256" key="9">
    <source>
        <dbReference type="ARBA" id="ARBA00023152"/>
    </source>
</evidence>
<comment type="subcellular location">
    <subcellularLocation>
        <location evidence="12">Cytoplasm</location>
    </subcellularLocation>
    <subcellularLocation>
        <location evidence="12">Secreted</location>
    </subcellularLocation>
    <subcellularLocation>
        <location evidence="12">Cell surface</location>
    </subcellularLocation>
    <text evidence="12">Fractions of enolase are present in both the cytoplasm and on the cell surface.</text>
</comment>
<keyword evidence="6 12" id="KW-0964">Secreted</keyword>
<dbReference type="HAMAP" id="MF_00318">
    <property type="entry name" value="Enolase"/>
    <property type="match status" value="1"/>
</dbReference>
<dbReference type="InterPro" id="IPR020811">
    <property type="entry name" value="Enolase_N"/>
</dbReference>
<feature type="binding site" evidence="14">
    <location>
        <position position="167"/>
    </location>
    <ligand>
        <name>substrate</name>
    </ligand>
</feature>
<evidence type="ECO:0000256" key="1">
    <source>
        <dbReference type="ARBA" id="ARBA00005031"/>
    </source>
</evidence>
<dbReference type="SFLD" id="SFLDF00002">
    <property type="entry name" value="enolase"/>
    <property type="match status" value="1"/>
</dbReference>
<dbReference type="PRINTS" id="PR00148">
    <property type="entry name" value="ENOLASE"/>
</dbReference>
<evidence type="ECO:0000256" key="2">
    <source>
        <dbReference type="ARBA" id="ARBA00009604"/>
    </source>
</evidence>
<evidence type="ECO:0000256" key="4">
    <source>
        <dbReference type="ARBA" id="ARBA00017068"/>
    </source>
</evidence>
<evidence type="ECO:0000256" key="3">
    <source>
        <dbReference type="ARBA" id="ARBA00012058"/>
    </source>
</evidence>
<comment type="similarity">
    <text evidence="2 12">Belongs to the enolase family.</text>
</comment>
<feature type="domain" description="Enolase N-terminal" evidence="17">
    <location>
        <begin position="7"/>
        <end position="137"/>
    </location>
</feature>
<dbReference type="GO" id="GO:0004634">
    <property type="term" value="F:phosphopyruvate hydratase activity"/>
    <property type="evidence" value="ECO:0007669"/>
    <property type="project" value="UniProtKB-UniRule"/>
</dbReference>
<comment type="function">
    <text evidence="12">Catalyzes the reversible conversion of 2-phosphoglycerate (2-PG) into phosphoenolpyruvate (PEP). It is essential for the degradation of carbohydrates via glycolysis.</text>
</comment>
<dbReference type="SUPFAM" id="SSF54826">
    <property type="entry name" value="Enolase N-terminal domain-like"/>
    <property type="match status" value="1"/>
</dbReference>
<dbReference type="SMART" id="SM01192">
    <property type="entry name" value="Enolase_C"/>
    <property type="match status" value="1"/>
</dbReference>
<sequence>MKQMIEIVDVLGREILDSRGNPTVEVEVYLEDGTMGRAAVPSGASTGIYEACELRDGDKGRYNGKGVETAVKNVNTEIAEALIGTNVLDQVAIDKMLIDLDGTPNKSRLGANAILGASLACAKAAAESLGTSLYNYIGGVNAKQLPVPMMNILNGGAHATNNVEIQEFMIMPVSAPSFREALRRCAEVFHTLKTVLKENGTPAAGVGDEGGYAPNLKKDEDALKVIVQAIEEAGYKPGEDFMIAIDAASSEWWDEEQKLYVQPKSGKKLTQQQLVNMWKKFADNYPIISLEDGMAETDWEGWSMLTKAIGDRVQLVGDDLFVTNVERLSTGIEKKVANAILIKVNQIGTLTETLDAIQMANRAGYTAIVSHRSGETEDATIADIAVALNAGQIKTGAPSRTDRVAKYNQLLRIEEELGDIAEYPGLKAFFNLKK</sequence>
<evidence type="ECO:0000256" key="11">
    <source>
        <dbReference type="ARBA" id="ARBA00048951"/>
    </source>
</evidence>
<feature type="binding site" evidence="12">
    <location>
        <position position="343"/>
    </location>
    <ligand>
        <name>(2R)-2-phosphoglycerate</name>
        <dbReference type="ChEBI" id="CHEBI:58289"/>
    </ligand>
</feature>
<feature type="active site" description="Proton donor" evidence="12 13">
    <location>
        <position position="209"/>
    </location>
</feature>
<dbReference type="Pfam" id="PF03952">
    <property type="entry name" value="Enolase_N"/>
    <property type="match status" value="1"/>
</dbReference>
<dbReference type="InterPro" id="IPR000941">
    <property type="entry name" value="Enolase"/>
</dbReference>
<feature type="binding site" evidence="12 15">
    <location>
        <position position="291"/>
    </location>
    <ligand>
        <name>Mg(2+)</name>
        <dbReference type="ChEBI" id="CHEBI:18420"/>
    </ligand>
</feature>
<feature type="binding site" evidence="12">
    <location>
        <position position="372"/>
    </location>
    <ligand>
        <name>(2R)-2-phosphoglycerate</name>
        <dbReference type="ChEBI" id="CHEBI:58289"/>
    </ligand>
</feature>
<dbReference type="GO" id="GO:0006096">
    <property type="term" value="P:glycolytic process"/>
    <property type="evidence" value="ECO:0007669"/>
    <property type="project" value="UniProtKB-UniRule"/>
</dbReference>
<dbReference type="PIRSF" id="PIRSF001400">
    <property type="entry name" value="Enolase"/>
    <property type="match status" value="1"/>
</dbReference>
<dbReference type="SUPFAM" id="SSF51604">
    <property type="entry name" value="Enolase C-terminal domain-like"/>
    <property type="match status" value="1"/>
</dbReference>
<evidence type="ECO:0000256" key="5">
    <source>
        <dbReference type="ARBA" id="ARBA00022490"/>
    </source>
</evidence>
<feature type="domain" description="Enolase C-terminal TIM barrel" evidence="16">
    <location>
        <begin position="142"/>
        <end position="431"/>
    </location>
</feature>
<keyword evidence="19" id="KW-1185">Reference proteome</keyword>
<feature type="binding site" evidence="12 15">
    <location>
        <position position="246"/>
    </location>
    <ligand>
        <name>Mg(2+)</name>
        <dbReference type="ChEBI" id="CHEBI:18420"/>
    </ligand>
</feature>
<evidence type="ECO:0000259" key="16">
    <source>
        <dbReference type="SMART" id="SM01192"/>
    </source>
</evidence>
<dbReference type="GO" id="GO:0005576">
    <property type="term" value="C:extracellular region"/>
    <property type="evidence" value="ECO:0007669"/>
    <property type="project" value="UniProtKB-SubCell"/>
</dbReference>
<dbReference type="SFLD" id="SFLDG00178">
    <property type="entry name" value="enolase"/>
    <property type="match status" value="1"/>
</dbReference>
<accession>A0A8J6J1I4</accession>
<proteinExistence type="inferred from homology"/>
<keyword evidence="10 12" id="KW-0456">Lyase</keyword>
<dbReference type="GO" id="GO:0000287">
    <property type="term" value="F:magnesium ion binding"/>
    <property type="evidence" value="ECO:0007669"/>
    <property type="project" value="UniProtKB-UniRule"/>
</dbReference>
<evidence type="ECO:0000256" key="12">
    <source>
        <dbReference type="HAMAP-Rule" id="MF_00318"/>
    </source>
</evidence>
<dbReference type="Gene3D" id="3.30.390.10">
    <property type="entry name" value="Enolase-like, N-terminal domain"/>
    <property type="match status" value="1"/>
</dbReference>
<dbReference type="SFLD" id="SFLDS00001">
    <property type="entry name" value="Enolase"/>
    <property type="match status" value="1"/>
</dbReference>
<comment type="catalytic activity">
    <reaction evidence="11">
        <text>(2R)-2-phosphoglycerate = phosphoenolpyruvate + H2O</text>
        <dbReference type="Rhea" id="RHEA:10164"/>
        <dbReference type="ChEBI" id="CHEBI:15377"/>
        <dbReference type="ChEBI" id="CHEBI:58289"/>
        <dbReference type="ChEBI" id="CHEBI:58702"/>
        <dbReference type="EC" id="4.2.1.11"/>
    </reaction>
    <physiologicalReaction direction="left-to-right" evidence="11">
        <dbReference type="Rhea" id="RHEA:10165"/>
    </physiologicalReaction>
</comment>
<protein>
    <recommendedName>
        <fullName evidence="4 12">Enolase</fullName>
        <ecNumber evidence="3 12">4.2.1.11</ecNumber>
    </recommendedName>
    <alternativeName>
        <fullName evidence="12">2-phospho-D-glycerate hydro-lyase</fullName>
    </alternativeName>
    <alternativeName>
        <fullName evidence="12">2-phosphoglycerate dehydratase</fullName>
    </alternativeName>
</protein>
<keyword evidence="8 12" id="KW-0460">Magnesium</keyword>
<dbReference type="PANTHER" id="PTHR11902:SF1">
    <property type="entry name" value="ENOLASE"/>
    <property type="match status" value="1"/>
</dbReference>
<evidence type="ECO:0000313" key="19">
    <source>
        <dbReference type="Proteomes" id="UP000602260"/>
    </source>
</evidence>
<dbReference type="InterPro" id="IPR029017">
    <property type="entry name" value="Enolase-like_N"/>
</dbReference>
<dbReference type="InterPro" id="IPR020809">
    <property type="entry name" value="Enolase_CS"/>
</dbReference>
<dbReference type="Pfam" id="PF00113">
    <property type="entry name" value="Enolase_C"/>
    <property type="match status" value="1"/>
</dbReference>
<dbReference type="EC" id="4.2.1.11" evidence="3 12"/>
<evidence type="ECO:0000256" key="8">
    <source>
        <dbReference type="ARBA" id="ARBA00022842"/>
    </source>
</evidence>
<comment type="cofactor">
    <cofactor evidence="12">
        <name>Mg(2+)</name>
        <dbReference type="ChEBI" id="CHEBI:18420"/>
    </cofactor>
    <text evidence="12">Binds a second Mg(2+) ion via substrate during catalysis.</text>
</comment>
<dbReference type="FunFam" id="3.30.390.10:FF:000001">
    <property type="entry name" value="Enolase"/>
    <property type="match status" value="1"/>
</dbReference>
<dbReference type="InterPro" id="IPR020810">
    <property type="entry name" value="Enolase_C"/>
</dbReference>
<feature type="binding site" evidence="12 15">
    <location>
        <position position="318"/>
    </location>
    <ligand>
        <name>Mg(2+)</name>
        <dbReference type="ChEBI" id="CHEBI:18420"/>
    </ligand>
</feature>
<feature type="binding site" evidence="12">
    <location>
        <position position="166"/>
    </location>
    <ligand>
        <name>(2R)-2-phosphoglycerate</name>
        <dbReference type="ChEBI" id="CHEBI:58289"/>
    </ligand>
</feature>
<evidence type="ECO:0000256" key="10">
    <source>
        <dbReference type="ARBA" id="ARBA00023239"/>
    </source>
</evidence>
<feature type="binding site" evidence="14">
    <location>
        <begin position="370"/>
        <end position="373"/>
    </location>
    <ligand>
        <name>substrate</name>
    </ligand>
</feature>
<dbReference type="PROSITE" id="PS00164">
    <property type="entry name" value="ENOLASE"/>
    <property type="match status" value="1"/>
</dbReference>
<gene>
    <name evidence="12 18" type="primary">eno</name>
    <name evidence="18" type="ORF">H8S55_00500</name>
</gene>
<evidence type="ECO:0000256" key="15">
    <source>
        <dbReference type="PIRSR" id="PIRSR001400-3"/>
    </source>
</evidence>
<evidence type="ECO:0000256" key="14">
    <source>
        <dbReference type="PIRSR" id="PIRSR001400-2"/>
    </source>
</evidence>
<evidence type="ECO:0000256" key="13">
    <source>
        <dbReference type="PIRSR" id="PIRSR001400-1"/>
    </source>
</evidence>
<feature type="active site" description="Proton acceptor" evidence="12 13">
    <location>
        <position position="343"/>
    </location>
</feature>
<dbReference type="EMBL" id="JACOPN010000001">
    <property type="protein sequence ID" value="MBC5715821.1"/>
    <property type="molecule type" value="Genomic_DNA"/>
</dbReference>
<dbReference type="UniPathway" id="UPA00109">
    <property type="reaction ID" value="UER00187"/>
</dbReference>
<organism evidence="18 19">
    <name type="scientific">Flintibacter faecis</name>
    <dbReference type="NCBI Taxonomy" id="2763047"/>
    <lineage>
        <taxon>Bacteria</taxon>
        <taxon>Bacillati</taxon>
        <taxon>Bacillota</taxon>
        <taxon>Clostridia</taxon>
        <taxon>Eubacteriales</taxon>
        <taxon>Flintibacter</taxon>
    </lineage>
</organism>
<evidence type="ECO:0000313" key="18">
    <source>
        <dbReference type="EMBL" id="MBC5715821.1"/>
    </source>
</evidence>
<feature type="binding site" evidence="14">
    <location>
        <position position="158"/>
    </location>
    <ligand>
        <name>substrate</name>
    </ligand>
</feature>
<keyword evidence="5 12" id="KW-0963">Cytoplasm</keyword>
<comment type="pathway">
    <text evidence="1 12">Carbohydrate degradation; glycolysis; pyruvate from D-glyceraldehyde 3-phosphate: step 4/5.</text>
</comment>
<name>A0A8J6J1I4_9FIRM</name>
<dbReference type="GO" id="GO:0000015">
    <property type="term" value="C:phosphopyruvate hydratase complex"/>
    <property type="evidence" value="ECO:0007669"/>
    <property type="project" value="InterPro"/>
</dbReference>
<comment type="caution">
    <text evidence="18">The sequence shown here is derived from an EMBL/GenBank/DDBJ whole genome shotgun (WGS) entry which is preliminary data.</text>
</comment>
<dbReference type="NCBIfam" id="TIGR01060">
    <property type="entry name" value="eno"/>
    <property type="match status" value="1"/>
</dbReference>
<dbReference type="SMART" id="SM01193">
    <property type="entry name" value="Enolase_N"/>
    <property type="match status" value="1"/>
</dbReference>
<dbReference type="Proteomes" id="UP000602260">
    <property type="component" value="Unassembled WGS sequence"/>
</dbReference>